<organism evidence="2 3">
    <name type="scientific">Desulfofustis limnaeus</name>
    <dbReference type="NCBI Taxonomy" id="2740163"/>
    <lineage>
        <taxon>Bacteria</taxon>
        <taxon>Pseudomonadati</taxon>
        <taxon>Thermodesulfobacteriota</taxon>
        <taxon>Desulfobulbia</taxon>
        <taxon>Desulfobulbales</taxon>
        <taxon>Desulfocapsaceae</taxon>
        <taxon>Desulfofustis</taxon>
    </lineage>
</organism>
<reference evidence="2 3" key="1">
    <citation type="submission" date="2022-01" db="EMBL/GenBank/DDBJ databases">
        <title>Desulfofustis limnae sp. nov., a novel mesophilic sulfate-reducing bacterium isolated from marsh soil.</title>
        <authorList>
            <person name="Watanabe M."/>
            <person name="Takahashi A."/>
            <person name="Kojima H."/>
            <person name="Fukui M."/>
        </authorList>
    </citation>
    <scope>NUCLEOTIDE SEQUENCE [LARGE SCALE GENOMIC DNA]</scope>
    <source>
        <strain evidence="2 3">PPLL</strain>
    </source>
</reference>
<dbReference type="EMBL" id="AP025516">
    <property type="protein sequence ID" value="BDD87282.1"/>
    <property type="molecule type" value="Genomic_DNA"/>
</dbReference>
<sequence length="163" mass="17792">MFNQTIKTRLVALLSLTALVFFSSCASQSTAVPPATEIGPIPSVVSNFDDIELPADMELNLKKTMSIKTDSFRGGILHYSGRVELHSLKDFIIASMKNNQWKHVGEASYDNILLAFTKPNKTCMVVLSEGFGGALGKTYLELYLTVDMAASKKLNPFGEPIGN</sequence>
<accession>A0ABN6M815</accession>
<gene>
    <name evidence="2" type="ORF">DPPLL_16470</name>
</gene>
<protein>
    <recommendedName>
        <fullName evidence="4">Lipoprotein</fullName>
    </recommendedName>
</protein>
<feature type="chain" id="PRO_5047513909" description="Lipoprotein" evidence="1">
    <location>
        <begin position="32"/>
        <end position="163"/>
    </location>
</feature>
<evidence type="ECO:0000313" key="3">
    <source>
        <dbReference type="Proteomes" id="UP000830055"/>
    </source>
</evidence>
<evidence type="ECO:0000313" key="2">
    <source>
        <dbReference type="EMBL" id="BDD87282.1"/>
    </source>
</evidence>
<proteinExistence type="predicted"/>
<dbReference type="Proteomes" id="UP000830055">
    <property type="component" value="Chromosome"/>
</dbReference>
<evidence type="ECO:0000256" key="1">
    <source>
        <dbReference type="SAM" id="SignalP"/>
    </source>
</evidence>
<feature type="signal peptide" evidence="1">
    <location>
        <begin position="1"/>
        <end position="31"/>
    </location>
</feature>
<keyword evidence="3" id="KW-1185">Reference proteome</keyword>
<dbReference type="PROSITE" id="PS51257">
    <property type="entry name" value="PROKAR_LIPOPROTEIN"/>
    <property type="match status" value="1"/>
</dbReference>
<dbReference type="RefSeq" id="WP_284154317.1">
    <property type="nucleotide sequence ID" value="NZ_AP025516.1"/>
</dbReference>
<name>A0ABN6M815_9BACT</name>
<evidence type="ECO:0008006" key="4">
    <source>
        <dbReference type="Google" id="ProtNLM"/>
    </source>
</evidence>
<keyword evidence="1" id="KW-0732">Signal</keyword>